<name>A0AAV9I1V5_9PEZI</name>
<feature type="region of interest" description="Disordered" evidence="1">
    <location>
        <begin position="1"/>
        <end position="78"/>
    </location>
</feature>
<feature type="region of interest" description="Disordered" evidence="1">
    <location>
        <begin position="276"/>
        <end position="296"/>
    </location>
</feature>
<comment type="caution">
    <text evidence="2">The sequence shown here is derived from an EMBL/GenBank/DDBJ whole genome shotgun (WGS) entry which is preliminary data.</text>
</comment>
<reference evidence="2" key="2">
    <citation type="submission" date="2023-06" db="EMBL/GenBank/DDBJ databases">
        <authorList>
            <consortium name="Lawrence Berkeley National Laboratory"/>
            <person name="Mondo S.J."/>
            <person name="Hensen N."/>
            <person name="Bonometti L."/>
            <person name="Westerberg I."/>
            <person name="Brannstrom I.O."/>
            <person name="Guillou S."/>
            <person name="Cros-Aarteil S."/>
            <person name="Calhoun S."/>
            <person name="Haridas S."/>
            <person name="Kuo A."/>
            <person name="Pangilinan J."/>
            <person name="Riley R."/>
            <person name="Labutti K."/>
            <person name="Andreopoulos B."/>
            <person name="Lipzen A."/>
            <person name="Chen C."/>
            <person name="Yanf M."/>
            <person name="Daum C."/>
            <person name="Ng V."/>
            <person name="Clum A."/>
            <person name="Steindorff A."/>
            <person name="Ohm R."/>
            <person name="Martin F."/>
            <person name="Silar P."/>
            <person name="Natvig D."/>
            <person name="Lalanne C."/>
            <person name="Gautier V."/>
            <person name="Ament-Velasquez S.L."/>
            <person name="Kruys A."/>
            <person name="Hutchinson M.I."/>
            <person name="Powell A.J."/>
            <person name="Barry K."/>
            <person name="Miller A.N."/>
            <person name="Grigoriev I.V."/>
            <person name="Debuchy R."/>
            <person name="Gladieux P."/>
            <person name="Thoren M.H."/>
            <person name="Johannesson H."/>
        </authorList>
    </citation>
    <scope>NUCLEOTIDE SEQUENCE</scope>
    <source>
        <strain evidence="2">PSN324</strain>
    </source>
</reference>
<protein>
    <submittedName>
        <fullName evidence="2">Uncharacterized protein</fullName>
    </submittedName>
</protein>
<evidence type="ECO:0000256" key="1">
    <source>
        <dbReference type="SAM" id="MobiDB-lite"/>
    </source>
</evidence>
<feature type="compositionally biased region" description="Low complexity" evidence="1">
    <location>
        <begin position="68"/>
        <end position="78"/>
    </location>
</feature>
<sequence>MATIRPPSLPSIPDLELDSLHMDLDDDPEDEKSHHPAAPLITLAEHDDDMAFESTTESSSTILPAGASSPSVSFSRSSSQILPHRRSIPLRFASPTPSPPSRPVSYISYAPPPDPTSCYLPPPLTVADPNIPVYESYTLTYHRPTSLTTSSVSLFGGLIPLYTKHRHEPGRVVSIVPNPHFSQAELRDVAQRERGTLFPARTGRPPSSYACDLEARLRGLDWKVQDEIWELLGDRTGSTSTGRKRREWRVAVLIEVEGGDVVDGFNHQVMEWASGGEEEDEEEQGPGWGEMITGPRDVMQTGGWKGALKRLGMSGRRLGCGGCVKDFRSRRGKGGKRAPLTEYRLILRGREVRSCDSGHREEEGWRWYNRYSRPWREVDEKEEEEERKKLKKSTKRWSSVTRRSDSIGRSTDGGLVEKYVDF</sequence>
<organism evidence="2 3">
    <name type="scientific">Cladorrhinum samala</name>
    <dbReference type="NCBI Taxonomy" id="585594"/>
    <lineage>
        <taxon>Eukaryota</taxon>
        <taxon>Fungi</taxon>
        <taxon>Dikarya</taxon>
        <taxon>Ascomycota</taxon>
        <taxon>Pezizomycotina</taxon>
        <taxon>Sordariomycetes</taxon>
        <taxon>Sordariomycetidae</taxon>
        <taxon>Sordariales</taxon>
        <taxon>Podosporaceae</taxon>
        <taxon>Cladorrhinum</taxon>
    </lineage>
</organism>
<evidence type="ECO:0000313" key="2">
    <source>
        <dbReference type="EMBL" id="KAK4466961.1"/>
    </source>
</evidence>
<evidence type="ECO:0000313" key="3">
    <source>
        <dbReference type="Proteomes" id="UP001321749"/>
    </source>
</evidence>
<reference evidence="2" key="1">
    <citation type="journal article" date="2023" name="Mol. Phylogenet. Evol.">
        <title>Genome-scale phylogeny and comparative genomics of the fungal order Sordariales.</title>
        <authorList>
            <person name="Hensen N."/>
            <person name="Bonometti L."/>
            <person name="Westerberg I."/>
            <person name="Brannstrom I.O."/>
            <person name="Guillou S."/>
            <person name="Cros-Aarteil S."/>
            <person name="Calhoun S."/>
            <person name="Haridas S."/>
            <person name="Kuo A."/>
            <person name="Mondo S."/>
            <person name="Pangilinan J."/>
            <person name="Riley R."/>
            <person name="LaButti K."/>
            <person name="Andreopoulos B."/>
            <person name="Lipzen A."/>
            <person name="Chen C."/>
            <person name="Yan M."/>
            <person name="Daum C."/>
            <person name="Ng V."/>
            <person name="Clum A."/>
            <person name="Steindorff A."/>
            <person name="Ohm R.A."/>
            <person name="Martin F."/>
            <person name="Silar P."/>
            <person name="Natvig D.O."/>
            <person name="Lalanne C."/>
            <person name="Gautier V."/>
            <person name="Ament-Velasquez S.L."/>
            <person name="Kruys A."/>
            <person name="Hutchinson M.I."/>
            <person name="Powell A.J."/>
            <person name="Barry K."/>
            <person name="Miller A.N."/>
            <person name="Grigoriev I.V."/>
            <person name="Debuchy R."/>
            <person name="Gladieux P."/>
            <person name="Hiltunen Thoren M."/>
            <person name="Johannesson H."/>
        </authorList>
    </citation>
    <scope>NUCLEOTIDE SEQUENCE</scope>
    <source>
        <strain evidence="2">PSN324</strain>
    </source>
</reference>
<dbReference type="EMBL" id="MU864929">
    <property type="protein sequence ID" value="KAK4466961.1"/>
    <property type="molecule type" value="Genomic_DNA"/>
</dbReference>
<gene>
    <name evidence="2" type="ORF">QBC42DRAFT_319254</name>
</gene>
<dbReference type="AlphaFoldDB" id="A0AAV9I1V5"/>
<proteinExistence type="predicted"/>
<keyword evidence="3" id="KW-1185">Reference proteome</keyword>
<dbReference type="Proteomes" id="UP001321749">
    <property type="component" value="Unassembled WGS sequence"/>
</dbReference>
<feature type="compositionally biased region" description="Polar residues" evidence="1">
    <location>
        <begin position="53"/>
        <end position="62"/>
    </location>
</feature>
<accession>A0AAV9I1V5</accession>
<feature type="region of interest" description="Disordered" evidence="1">
    <location>
        <begin position="378"/>
        <end position="422"/>
    </location>
</feature>